<organism evidence="6 7">
    <name type="scientific">Bifidobacterium thermacidophilum subsp. thermacidophilum</name>
    <dbReference type="NCBI Taxonomy" id="79262"/>
    <lineage>
        <taxon>Bacteria</taxon>
        <taxon>Bacillati</taxon>
        <taxon>Actinomycetota</taxon>
        <taxon>Actinomycetes</taxon>
        <taxon>Bifidobacteriales</taxon>
        <taxon>Bifidobacteriaceae</taxon>
        <taxon>Bifidobacterium</taxon>
    </lineage>
</organism>
<dbReference type="CDD" id="cd07505">
    <property type="entry name" value="HAD_BPGM-like"/>
    <property type="match status" value="1"/>
</dbReference>
<dbReference type="SFLD" id="SFLDS00003">
    <property type="entry name" value="Haloacid_Dehalogenase"/>
    <property type="match status" value="1"/>
</dbReference>
<dbReference type="InterPro" id="IPR006439">
    <property type="entry name" value="HAD-SF_hydro_IA"/>
</dbReference>
<dbReference type="AlphaFoldDB" id="A0A087E991"/>
<comment type="similarity">
    <text evidence="2">Belongs to the HAD-like hydrolase superfamily. CbbY/CbbZ/Gph/YieH family.</text>
</comment>
<evidence type="ECO:0000256" key="3">
    <source>
        <dbReference type="ARBA" id="ARBA00022723"/>
    </source>
</evidence>
<dbReference type="InterPro" id="IPR023214">
    <property type="entry name" value="HAD_sf"/>
</dbReference>
<dbReference type="Proteomes" id="UP000029003">
    <property type="component" value="Unassembled WGS sequence"/>
</dbReference>
<dbReference type="InterPro" id="IPR051600">
    <property type="entry name" value="Beta-PGM-like"/>
</dbReference>
<evidence type="ECO:0000256" key="4">
    <source>
        <dbReference type="ARBA" id="ARBA00022842"/>
    </source>
</evidence>
<evidence type="ECO:0000256" key="2">
    <source>
        <dbReference type="ARBA" id="ARBA00006171"/>
    </source>
</evidence>
<dbReference type="Gene3D" id="1.10.150.240">
    <property type="entry name" value="Putative phosphatase, domain 2"/>
    <property type="match status" value="1"/>
</dbReference>
<dbReference type="PANTHER" id="PTHR46193:SF18">
    <property type="entry name" value="HEXITOL PHOSPHATASE B"/>
    <property type="match status" value="1"/>
</dbReference>
<reference evidence="6 7" key="1">
    <citation type="submission" date="2014-03" db="EMBL/GenBank/DDBJ databases">
        <title>Genomics of Bifidobacteria.</title>
        <authorList>
            <person name="Ventura M."/>
            <person name="Milani C."/>
            <person name="Lugli G.A."/>
        </authorList>
    </citation>
    <scope>NUCLEOTIDE SEQUENCE [LARGE SCALE GENOMIC DNA]</scope>
    <source>
        <strain evidence="6 7">LMG 21395</strain>
    </source>
</reference>
<keyword evidence="3" id="KW-0479">Metal-binding</keyword>
<evidence type="ECO:0000256" key="5">
    <source>
        <dbReference type="ARBA" id="ARBA00023277"/>
    </source>
</evidence>
<dbReference type="InterPro" id="IPR036412">
    <property type="entry name" value="HAD-like_sf"/>
</dbReference>
<accession>A0A087E991</accession>
<sequence>MGIISRVTFNDTLTFSQSSAVLDAPEGLPEAVFWDMDGTLINSEVYWAAAERHVIELYGGTFSDEVPLRARGQSTPRLLQIVQEYIPAHVDPDTLRSEIIGYVIDREREKPCWATGAVELLDVLSQAGIPNVIVSASPRAMVDNMARQAPQGAFVGYVCGEDGLPAKPDPAPYLRAAEIVGTDPANCLVFEDSPVGLQSGGASGATVVAITGFTPEGVVFDGPQVTNIKDYVGLGLDDLANFMELGSLVK</sequence>
<dbReference type="EMBL" id="JGZT01000002">
    <property type="protein sequence ID" value="KFJ04342.1"/>
    <property type="molecule type" value="Genomic_DNA"/>
</dbReference>
<keyword evidence="5" id="KW-0119">Carbohydrate metabolism</keyword>
<protein>
    <submittedName>
        <fullName evidence="6">Haloacid dehalogenase</fullName>
    </submittedName>
</protein>
<gene>
    <name evidence="6" type="ORF">THER5_1710</name>
</gene>
<proteinExistence type="inferred from homology"/>
<dbReference type="InterPro" id="IPR023198">
    <property type="entry name" value="PGP-like_dom2"/>
</dbReference>
<name>A0A087E991_9BIFI</name>
<evidence type="ECO:0000313" key="7">
    <source>
        <dbReference type="Proteomes" id="UP000029003"/>
    </source>
</evidence>
<dbReference type="Gene3D" id="3.40.50.1000">
    <property type="entry name" value="HAD superfamily/HAD-like"/>
    <property type="match status" value="1"/>
</dbReference>
<dbReference type="GO" id="GO:0046872">
    <property type="term" value="F:metal ion binding"/>
    <property type="evidence" value="ECO:0007669"/>
    <property type="project" value="UniProtKB-KW"/>
</dbReference>
<dbReference type="GO" id="GO:0003824">
    <property type="term" value="F:catalytic activity"/>
    <property type="evidence" value="ECO:0007669"/>
    <property type="project" value="UniProtKB-ARBA"/>
</dbReference>
<keyword evidence="4" id="KW-0460">Magnesium</keyword>
<dbReference type="SUPFAM" id="SSF56784">
    <property type="entry name" value="HAD-like"/>
    <property type="match status" value="1"/>
</dbReference>
<dbReference type="Pfam" id="PF00702">
    <property type="entry name" value="Hydrolase"/>
    <property type="match status" value="1"/>
</dbReference>
<evidence type="ECO:0000313" key="6">
    <source>
        <dbReference type="EMBL" id="KFJ04342.1"/>
    </source>
</evidence>
<evidence type="ECO:0000256" key="1">
    <source>
        <dbReference type="ARBA" id="ARBA00001946"/>
    </source>
</evidence>
<comment type="cofactor">
    <cofactor evidence="1">
        <name>Mg(2+)</name>
        <dbReference type="ChEBI" id="CHEBI:18420"/>
    </cofactor>
</comment>
<comment type="caution">
    <text evidence="6">The sequence shown here is derived from an EMBL/GenBank/DDBJ whole genome shotgun (WGS) entry which is preliminary data.</text>
</comment>
<dbReference type="SFLD" id="SFLDG01129">
    <property type="entry name" value="C1.5:_HAD__Beta-PGM__Phosphata"/>
    <property type="match status" value="1"/>
</dbReference>
<dbReference type="PANTHER" id="PTHR46193">
    <property type="entry name" value="6-PHOSPHOGLUCONATE PHOSPHATASE"/>
    <property type="match status" value="1"/>
</dbReference>
<dbReference type="NCBIfam" id="TIGR01509">
    <property type="entry name" value="HAD-SF-IA-v3"/>
    <property type="match status" value="1"/>
</dbReference>